<evidence type="ECO:0000313" key="1">
    <source>
        <dbReference type="EMBL" id="VAI83470.1"/>
    </source>
</evidence>
<dbReference type="Gramene" id="TRITD7Bv1G017720.1">
    <property type="protein sequence ID" value="TRITD7Bv1G017720.1"/>
    <property type="gene ID" value="TRITD7Bv1G017720"/>
</dbReference>
<organism evidence="1 2">
    <name type="scientific">Triticum turgidum subsp. durum</name>
    <name type="common">Durum wheat</name>
    <name type="synonym">Triticum durum</name>
    <dbReference type="NCBI Taxonomy" id="4567"/>
    <lineage>
        <taxon>Eukaryota</taxon>
        <taxon>Viridiplantae</taxon>
        <taxon>Streptophyta</taxon>
        <taxon>Embryophyta</taxon>
        <taxon>Tracheophyta</taxon>
        <taxon>Spermatophyta</taxon>
        <taxon>Magnoliopsida</taxon>
        <taxon>Liliopsida</taxon>
        <taxon>Poales</taxon>
        <taxon>Poaceae</taxon>
        <taxon>BOP clade</taxon>
        <taxon>Pooideae</taxon>
        <taxon>Triticodae</taxon>
        <taxon>Triticeae</taxon>
        <taxon>Triticinae</taxon>
        <taxon>Triticum</taxon>
    </lineage>
</organism>
<dbReference type="AlphaFoldDB" id="A0A9R1BWB7"/>
<reference evidence="1 2" key="1">
    <citation type="submission" date="2017-09" db="EMBL/GenBank/DDBJ databases">
        <authorList>
            <consortium name="International Durum Wheat Genome Sequencing Consortium (IDWGSC)"/>
            <person name="Milanesi L."/>
        </authorList>
    </citation>
    <scope>NUCLEOTIDE SEQUENCE [LARGE SCALE GENOMIC DNA]</scope>
    <source>
        <strain evidence="2">cv. Svevo</strain>
    </source>
</reference>
<evidence type="ECO:0000313" key="2">
    <source>
        <dbReference type="Proteomes" id="UP000324705"/>
    </source>
</evidence>
<protein>
    <submittedName>
        <fullName evidence="1">Uncharacterized protein</fullName>
    </submittedName>
</protein>
<dbReference type="EMBL" id="LT934124">
    <property type="protein sequence ID" value="VAI83470.1"/>
    <property type="molecule type" value="Genomic_DNA"/>
</dbReference>
<proteinExistence type="predicted"/>
<accession>A0A9R1BWB7</accession>
<sequence length="89" mass="10263">MVCPICHCLGAPCVPFAANQEVPEVFDVLLDEDCFRRMWMFGRLEKDFGRKKCEQKNYREVRTDLRFVPASMAAVESCDVEEGKGRKKT</sequence>
<dbReference type="Proteomes" id="UP000324705">
    <property type="component" value="Chromosome 7B"/>
</dbReference>
<gene>
    <name evidence="1" type="ORF">TRITD_7Bv1G017720</name>
</gene>
<name>A0A9R1BWB7_TRITD</name>
<keyword evidence="2" id="KW-1185">Reference proteome</keyword>